<dbReference type="GO" id="GO:0016226">
    <property type="term" value="P:iron-sulfur cluster assembly"/>
    <property type="evidence" value="ECO:0007669"/>
    <property type="project" value="InterPro"/>
</dbReference>
<feature type="non-terminal residue" evidence="3">
    <location>
        <position position="1"/>
    </location>
</feature>
<protein>
    <recommendedName>
        <fullName evidence="2">Scaffold protein Nfu/NifU N-terminal domain-containing protein</fullName>
    </recommendedName>
</protein>
<dbReference type="SUPFAM" id="SSF117916">
    <property type="entry name" value="Fe-S cluster assembly (FSCA) domain-like"/>
    <property type="match status" value="1"/>
</dbReference>
<sequence>VKISEILAIQEKMKAKSGPAKKPKPKALPNTKKALKVVRTKETPNPNALQFVINAVVLDNGKISFTSKKEAEGDKMAEALFERPGVLSVFVMDNFVTVTKDEKISWVPLKDRVWKTIEETVTLYQAEGKVQLNEVDVVNFANLSNEKKLQGIEMVLNRSIRTNLAQDGGGVELKGIEGKEVSIHYQGACGSCPTSTSGTLKYIESQIRQQLHP</sequence>
<dbReference type="PANTHER" id="PTHR11178:SF1">
    <property type="entry name" value="NFU1 IRON-SULFUR CLUSTER SCAFFOLD HOMOLOG, MITOCHONDRIAL"/>
    <property type="match status" value="1"/>
</dbReference>
<dbReference type="InterPro" id="IPR036498">
    <property type="entry name" value="Nfu/NifU_N_sf"/>
</dbReference>
<dbReference type="GO" id="GO:0005506">
    <property type="term" value="F:iron ion binding"/>
    <property type="evidence" value="ECO:0007669"/>
    <property type="project" value="InterPro"/>
</dbReference>
<comment type="similarity">
    <text evidence="1">Belongs to the NifU family.</text>
</comment>
<dbReference type="EMBL" id="UINC01061273">
    <property type="protein sequence ID" value="SVB86676.1"/>
    <property type="molecule type" value="Genomic_DNA"/>
</dbReference>
<dbReference type="SMART" id="SM00932">
    <property type="entry name" value="Nfu_N"/>
    <property type="match status" value="1"/>
</dbReference>
<dbReference type="InterPro" id="IPR014824">
    <property type="entry name" value="Nfu/NifU_N"/>
</dbReference>
<evidence type="ECO:0000313" key="3">
    <source>
        <dbReference type="EMBL" id="SVB86676.1"/>
    </source>
</evidence>
<dbReference type="PANTHER" id="PTHR11178">
    <property type="entry name" value="IRON-SULFUR CLUSTER SCAFFOLD PROTEIN NFU-RELATED"/>
    <property type="match status" value="1"/>
</dbReference>
<evidence type="ECO:0000256" key="1">
    <source>
        <dbReference type="ARBA" id="ARBA00006420"/>
    </source>
</evidence>
<dbReference type="SUPFAM" id="SSF110836">
    <property type="entry name" value="Hypothetical protein SAV1430"/>
    <property type="match status" value="1"/>
</dbReference>
<dbReference type="AlphaFoldDB" id="A0A382HHC1"/>
<dbReference type="Gene3D" id="3.30.1370.70">
    <property type="entry name" value="Scaffold protein Nfu/NifU, N-terminal domain"/>
    <property type="match status" value="1"/>
</dbReference>
<feature type="non-terminal residue" evidence="3">
    <location>
        <position position="213"/>
    </location>
</feature>
<dbReference type="InterPro" id="IPR034904">
    <property type="entry name" value="FSCA_dom_sf"/>
</dbReference>
<dbReference type="InterPro" id="IPR001075">
    <property type="entry name" value="NIF_FeS_clus_asmbl_NifU_C"/>
</dbReference>
<accession>A0A382HHC1</accession>
<proteinExistence type="inferred from homology"/>
<gene>
    <name evidence="3" type="ORF">METZ01_LOCUS239530</name>
</gene>
<organism evidence="3">
    <name type="scientific">marine metagenome</name>
    <dbReference type="NCBI Taxonomy" id="408172"/>
    <lineage>
        <taxon>unclassified sequences</taxon>
        <taxon>metagenomes</taxon>
        <taxon>ecological metagenomes</taxon>
    </lineage>
</organism>
<dbReference type="Gene3D" id="3.30.300.130">
    <property type="entry name" value="Fe-S cluster assembly (FSCA)"/>
    <property type="match status" value="1"/>
</dbReference>
<name>A0A382HHC1_9ZZZZ</name>
<dbReference type="GO" id="GO:0051536">
    <property type="term" value="F:iron-sulfur cluster binding"/>
    <property type="evidence" value="ECO:0007669"/>
    <property type="project" value="InterPro"/>
</dbReference>
<reference evidence="3" key="1">
    <citation type="submission" date="2018-05" db="EMBL/GenBank/DDBJ databases">
        <authorList>
            <person name="Lanie J.A."/>
            <person name="Ng W.-L."/>
            <person name="Kazmierczak K.M."/>
            <person name="Andrzejewski T.M."/>
            <person name="Davidsen T.M."/>
            <person name="Wayne K.J."/>
            <person name="Tettelin H."/>
            <person name="Glass J.I."/>
            <person name="Rusch D."/>
            <person name="Podicherti R."/>
            <person name="Tsui H.-C.T."/>
            <person name="Winkler M.E."/>
        </authorList>
    </citation>
    <scope>NUCLEOTIDE SEQUENCE</scope>
</reference>
<feature type="domain" description="Scaffold protein Nfu/NifU N-terminal" evidence="2">
    <location>
        <begin position="38"/>
        <end position="124"/>
    </location>
</feature>
<dbReference type="Pfam" id="PF08712">
    <property type="entry name" value="Nfu_N"/>
    <property type="match status" value="1"/>
</dbReference>
<dbReference type="Pfam" id="PF01106">
    <property type="entry name" value="NifU"/>
    <property type="match status" value="1"/>
</dbReference>
<evidence type="ECO:0000259" key="2">
    <source>
        <dbReference type="SMART" id="SM00932"/>
    </source>
</evidence>